<dbReference type="NCBIfam" id="TIGR00125">
    <property type="entry name" value="cyt_tran_rel"/>
    <property type="match status" value="1"/>
</dbReference>
<gene>
    <name evidence="5" type="ORF">VN21_12950</name>
</gene>
<dbReference type="OrthoDB" id="9779753at2"/>
<dbReference type="EC" id="6.2.1.22" evidence="3"/>
<dbReference type="PROSITE" id="PS51186">
    <property type="entry name" value="GNAT"/>
    <property type="match status" value="1"/>
</dbReference>
<dbReference type="InterPro" id="IPR013166">
    <property type="entry name" value="Citrate_lyase_ligase_C"/>
</dbReference>
<dbReference type="PANTHER" id="PTHR40599:SF1">
    <property type="entry name" value="[CITRATE [PRO-3S]-LYASE] LIGASE"/>
    <property type="match status" value="1"/>
</dbReference>
<evidence type="ECO:0000313" key="5">
    <source>
        <dbReference type="EMBL" id="KKY00667.1"/>
    </source>
</evidence>
<dbReference type="EMBL" id="LBBT01000252">
    <property type="protein sequence ID" value="KKY00667.1"/>
    <property type="molecule type" value="Genomic_DNA"/>
</dbReference>
<dbReference type="AlphaFoldDB" id="A0A0M3DH10"/>
<comment type="function">
    <text evidence="3">Acetylation of prosthetic group (2-(5''-phosphoribosyl)-3'-dephosphocoenzyme-A) of the gamma subunit of citrate lyase.</text>
</comment>
<dbReference type="GO" id="GO:0016829">
    <property type="term" value="F:lyase activity"/>
    <property type="evidence" value="ECO:0007669"/>
    <property type="project" value="UniProtKB-KW"/>
</dbReference>
<proteinExistence type="predicted"/>
<evidence type="ECO:0000256" key="1">
    <source>
        <dbReference type="ARBA" id="ARBA00022741"/>
    </source>
</evidence>
<reference evidence="5 6" key="1">
    <citation type="submission" date="2015-04" db="EMBL/GenBank/DDBJ databases">
        <title>Microcin producing Clostridium sp. JC272T.</title>
        <authorList>
            <person name="Jyothsna T."/>
            <person name="Sasikala C."/>
            <person name="Ramana C."/>
        </authorList>
    </citation>
    <scope>NUCLEOTIDE SEQUENCE [LARGE SCALE GENOMIC DNA]</scope>
    <source>
        <strain evidence="5 6">JC272</strain>
    </source>
</reference>
<dbReference type="GO" id="GO:0005524">
    <property type="term" value="F:ATP binding"/>
    <property type="evidence" value="ECO:0007669"/>
    <property type="project" value="UniProtKB-UniRule"/>
</dbReference>
<dbReference type="Pfam" id="PF08218">
    <property type="entry name" value="Citrate_ly_lig"/>
    <property type="match status" value="1"/>
</dbReference>
<keyword evidence="1 3" id="KW-0547">Nucleotide-binding</keyword>
<dbReference type="PIRSF" id="PIRSF005751">
    <property type="entry name" value="Acet_citr_lig"/>
    <property type="match status" value="1"/>
</dbReference>
<dbReference type="InterPro" id="IPR004821">
    <property type="entry name" value="Cyt_trans-like"/>
</dbReference>
<dbReference type="SUPFAM" id="SSF52374">
    <property type="entry name" value="Nucleotidylyl transferase"/>
    <property type="match status" value="1"/>
</dbReference>
<evidence type="ECO:0000256" key="3">
    <source>
        <dbReference type="PIRNR" id="PIRNR005751"/>
    </source>
</evidence>
<keyword evidence="2 3" id="KW-0067">ATP-binding</keyword>
<dbReference type="Proteomes" id="UP000034407">
    <property type="component" value="Unassembled WGS sequence"/>
</dbReference>
<dbReference type="InterPro" id="IPR014729">
    <property type="entry name" value="Rossmann-like_a/b/a_fold"/>
</dbReference>
<dbReference type="Gene3D" id="3.40.630.30">
    <property type="match status" value="1"/>
</dbReference>
<dbReference type="PATRIC" id="fig|1629550.3.peg.2034"/>
<accession>A0A0M3DH10</accession>
<dbReference type="NCBIfam" id="TIGR00124">
    <property type="entry name" value="cit_ly_ligase"/>
    <property type="match status" value="1"/>
</dbReference>
<dbReference type="RefSeq" id="WP_046823615.1">
    <property type="nucleotide sequence ID" value="NZ_LBBT01000252.1"/>
</dbReference>
<dbReference type="InterPro" id="IPR000182">
    <property type="entry name" value="GNAT_dom"/>
</dbReference>
<sequence>MYYDIEVIDLNSNAEFKIVENFLSKFNLKYENADYTIVLKDRKNVIATCSKLGKILKCFAIDQDYQGEGISNILVSKITEKLFEEGVYHNFVFTKPENTYLFKRLGYSLIIETDKVSLLEIGNRKIEDVLSELIKKYDIDTTKEYATLVMNCNPFTLGHRYLIEKASNENENVIVFLVEEDKSLFPFNLRFELVKNGVKDLRNVLVVESTEYIISSTTFPTYFLKENDDSLKEYTKIDCNIFGKYFATKLNIKSRYVGSENSCIVTKEYNSSLNEILPKYDIDIKIVDRKQHAGQDISASNVRKLLSQDKIESIKEIVPSVTYDLLLSREGEKIRNEIKRNR</sequence>
<feature type="domain" description="N-acetyltransferase" evidence="4">
    <location>
        <begin position="1"/>
        <end position="140"/>
    </location>
</feature>
<evidence type="ECO:0000313" key="6">
    <source>
        <dbReference type="Proteomes" id="UP000034407"/>
    </source>
</evidence>
<dbReference type="SMART" id="SM00764">
    <property type="entry name" value="Citrate_ly_lig"/>
    <property type="match status" value="1"/>
</dbReference>
<name>A0A0M3DH10_9FIRM</name>
<comment type="catalytic activity">
    <reaction evidence="3">
        <text>holo-[citrate lyase ACP] + acetate + ATP = acetyl-[citrate lyase ACP] + AMP + diphosphate</text>
        <dbReference type="Rhea" id="RHEA:23788"/>
        <dbReference type="Rhea" id="RHEA-COMP:10158"/>
        <dbReference type="Rhea" id="RHEA-COMP:13710"/>
        <dbReference type="ChEBI" id="CHEBI:30089"/>
        <dbReference type="ChEBI" id="CHEBI:30616"/>
        <dbReference type="ChEBI" id="CHEBI:33019"/>
        <dbReference type="ChEBI" id="CHEBI:82683"/>
        <dbReference type="ChEBI" id="CHEBI:137976"/>
        <dbReference type="ChEBI" id="CHEBI:456215"/>
        <dbReference type="EC" id="6.2.1.22"/>
    </reaction>
</comment>
<keyword evidence="6" id="KW-1185">Reference proteome</keyword>
<dbReference type="Gene3D" id="3.40.50.620">
    <property type="entry name" value="HUPs"/>
    <property type="match status" value="1"/>
</dbReference>
<dbReference type="SUPFAM" id="SSF55729">
    <property type="entry name" value="Acyl-CoA N-acyltransferases (Nat)"/>
    <property type="match status" value="1"/>
</dbReference>
<dbReference type="InterPro" id="IPR005216">
    <property type="entry name" value="Citrate_lyase_ligase"/>
</dbReference>
<evidence type="ECO:0000256" key="2">
    <source>
        <dbReference type="ARBA" id="ARBA00022840"/>
    </source>
</evidence>
<dbReference type="GO" id="GO:0008771">
    <property type="term" value="F:[citrate (pro-3S)-lyase] ligase activity"/>
    <property type="evidence" value="ECO:0007669"/>
    <property type="project" value="UniProtKB-EC"/>
</dbReference>
<protein>
    <recommendedName>
        <fullName evidence="3">[Citrate [pro-3S]-lyase] ligase</fullName>
        <ecNumber evidence="3">6.2.1.22</ecNumber>
    </recommendedName>
</protein>
<dbReference type="GO" id="GO:0016747">
    <property type="term" value="F:acyltransferase activity, transferring groups other than amino-acyl groups"/>
    <property type="evidence" value="ECO:0007669"/>
    <property type="project" value="InterPro"/>
</dbReference>
<organism evidence="5 6">
    <name type="scientific">Paraclostridium benzoelyticum</name>
    <dbReference type="NCBI Taxonomy" id="1629550"/>
    <lineage>
        <taxon>Bacteria</taxon>
        <taxon>Bacillati</taxon>
        <taxon>Bacillota</taxon>
        <taxon>Clostridia</taxon>
        <taxon>Peptostreptococcales</taxon>
        <taxon>Peptostreptococcaceae</taxon>
        <taxon>Paraclostridium</taxon>
    </lineage>
</organism>
<comment type="caution">
    <text evidence="5">The sequence shown here is derived from an EMBL/GenBank/DDBJ whole genome shotgun (WGS) entry which is preliminary data.</text>
</comment>
<evidence type="ECO:0000259" key="4">
    <source>
        <dbReference type="PROSITE" id="PS51186"/>
    </source>
</evidence>
<dbReference type="PANTHER" id="PTHR40599">
    <property type="entry name" value="[CITRATE [PRO-3S]-LYASE] LIGASE"/>
    <property type="match status" value="1"/>
</dbReference>
<dbReference type="InterPro" id="IPR016181">
    <property type="entry name" value="Acyl_CoA_acyltransferase"/>
</dbReference>
<keyword evidence="5" id="KW-0456">Lyase</keyword>
<keyword evidence="3 5" id="KW-0436">Ligase</keyword>